<dbReference type="EMBL" id="CAXAMM010020002">
    <property type="protein sequence ID" value="CAK9047037.1"/>
    <property type="molecule type" value="Genomic_DNA"/>
</dbReference>
<dbReference type="InterPro" id="IPR011042">
    <property type="entry name" value="6-blade_b-propeller_TolB-like"/>
</dbReference>
<dbReference type="InterPro" id="IPR044913">
    <property type="entry name" value="P_trefoil_dom_sf"/>
</dbReference>
<evidence type="ECO:0000259" key="5">
    <source>
        <dbReference type="PROSITE" id="PS51448"/>
    </source>
</evidence>
<comment type="caution">
    <text evidence="6">The sequence shown here is derived from an EMBL/GenBank/DDBJ whole genome shotgun (WGS) entry which is preliminary data.</text>
</comment>
<comment type="caution">
    <text evidence="3">Lacks conserved residue(s) required for the propagation of feature annotation.</text>
</comment>
<feature type="domain" description="P-type" evidence="5">
    <location>
        <begin position="474"/>
        <end position="514"/>
    </location>
</feature>
<gene>
    <name evidence="6" type="ORF">SCF082_LOCUS26409</name>
</gene>
<dbReference type="Gene3D" id="2.60.120.260">
    <property type="entry name" value="Galactose-binding domain-like"/>
    <property type="match status" value="1"/>
</dbReference>
<evidence type="ECO:0000313" key="6">
    <source>
        <dbReference type="EMBL" id="CAK9047037.1"/>
    </source>
</evidence>
<evidence type="ECO:0000256" key="3">
    <source>
        <dbReference type="PROSITE-ProRule" id="PRU00779"/>
    </source>
</evidence>
<evidence type="ECO:0000313" key="7">
    <source>
        <dbReference type="Proteomes" id="UP001642464"/>
    </source>
</evidence>
<reference evidence="6 7" key="1">
    <citation type="submission" date="2024-02" db="EMBL/GenBank/DDBJ databases">
        <authorList>
            <person name="Chen Y."/>
            <person name="Shah S."/>
            <person name="Dougan E. K."/>
            <person name="Thang M."/>
            <person name="Chan C."/>
        </authorList>
    </citation>
    <scope>NUCLEOTIDE SEQUENCE [LARGE SCALE GENOMIC DNA]</scope>
</reference>
<dbReference type="PROSITE" id="PS51448">
    <property type="entry name" value="P_TREFOIL_2"/>
    <property type="match status" value="1"/>
</dbReference>
<dbReference type="Pfam" id="PF00088">
    <property type="entry name" value="Trefoil"/>
    <property type="match status" value="1"/>
</dbReference>
<evidence type="ECO:0000256" key="2">
    <source>
        <dbReference type="ARBA" id="ARBA00023157"/>
    </source>
</evidence>
<protein>
    <submittedName>
        <fullName evidence="6">NHL repeat-containing protein 2</fullName>
    </submittedName>
</protein>
<dbReference type="Gene3D" id="2.120.10.30">
    <property type="entry name" value="TolB, C-terminal domain"/>
    <property type="match status" value="3"/>
</dbReference>
<accession>A0ABP0M6C9</accession>
<keyword evidence="7" id="KW-1185">Reference proteome</keyword>
<dbReference type="InterPro" id="IPR000033">
    <property type="entry name" value="LDLR_classB_rpt"/>
</dbReference>
<dbReference type="SUPFAM" id="SSF101898">
    <property type="entry name" value="NHL repeat"/>
    <property type="match status" value="1"/>
</dbReference>
<dbReference type="InterPro" id="IPR000519">
    <property type="entry name" value="P_trefoil_dom"/>
</dbReference>
<organism evidence="6 7">
    <name type="scientific">Durusdinium trenchii</name>
    <dbReference type="NCBI Taxonomy" id="1381693"/>
    <lineage>
        <taxon>Eukaryota</taxon>
        <taxon>Sar</taxon>
        <taxon>Alveolata</taxon>
        <taxon>Dinophyceae</taxon>
        <taxon>Suessiales</taxon>
        <taxon>Symbiodiniaceae</taxon>
        <taxon>Durusdinium</taxon>
    </lineage>
</organism>
<evidence type="ECO:0000256" key="1">
    <source>
        <dbReference type="ARBA" id="ARBA00022737"/>
    </source>
</evidence>
<feature type="signal peptide" evidence="4">
    <location>
        <begin position="1"/>
        <end position="21"/>
    </location>
</feature>
<dbReference type="SMART" id="SM00135">
    <property type="entry name" value="LY"/>
    <property type="match status" value="4"/>
</dbReference>
<dbReference type="PANTHER" id="PTHR46388:SF2">
    <property type="entry name" value="NHL REPEAT-CONTAINING PROTEIN 2"/>
    <property type="match status" value="1"/>
</dbReference>
<dbReference type="CDD" id="cd00111">
    <property type="entry name" value="Trefoil"/>
    <property type="match status" value="1"/>
</dbReference>
<keyword evidence="2 3" id="KW-1015">Disulfide bond</keyword>
<feature type="chain" id="PRO_5046415715" evidence="4">
    <location>
        <begin position="22"/>
        <end position="611"/>
    </location>
</feature>
<name>A0ABP0M6C9_9DINO</name>
<proteinExistence type="predicted"/>
<dbReference type="Proteomes" id="UP001642464">
    <property type="component" value="Unassembled WGS sequence"/>
</dbReference>
<evidence type="ECO:0000256" key="4">
    <source>
        <dbReference type="SAM" id="SignalP"/>
    </source>
</evidence>
<keyword evidence="4" id="KW-0732">Signal</keyword>
<dbReference type="InterPro" id="IPR001258">
    <property type="entry name" value="NHL_repeat"/>
</dbReference>
<dbReference type="SUPFAM" id="SSF57492">
    <property type="entry name" value="Trefoil"/>
    <property type="match status" value="1"/>
</dbReference>
<dbReference type="PANTHER" id="PTHR46388">
    <property type="entry name" value="NHL REPEAT-CONTAINING PROTEIN 2"/>
    <property type="match status" value="1"/>
</dbReference>
<keyword evidence="1" id="KW-0677">Repeat</keyword>
<dbReference type="Pfam" id="PF01436">
    <property type="entry name" value="NHL"/>
    <property type="match status" value="1"/>
</dbReference>
<feature type="disulfide bond" evidence="3">
    <location>
        <begin position="489"/>
        <end position="504"/>
    </location>
</feature>
<sequence>MRPWIVTLLVPSLATPWQTVAGTGRSGFGGNSYRRLIQTFGVETRLSSPWGLALDGGRLYIADSLNHVIRSLDVEGTGLLETIAGTGEPGWSGDGTAVAALLSALDADHEPVRAVSWADVPLGLAVDSGNGVLYVADSGNHRIRADAGTKKPVTLATGEYYQAEENRTSSGASTDTVRLHGPKQQLVCPLTSAPAASSLLLGSGYCKGTYELRFRYADRYSEIRSPGNRQLRLLVNGVVTTDALVFEPSGPFPSGGRNDYWWSVASASFTSGTNLVQLQVTSHWGPRIDLLYVLPPLPAITTVAGTGVGALPSPEDLTTAQSATASTLRTPSGLVLDVASQLLYIADTENGRVRRLDLGAGTIRTIAGGATTDEVTDGLDAASRKLFRPMGLALDITRALLYVTDFHLNQLRRIDLSSHILTGGTITSVTGAALGAGFELRLRNPMGLVLDSSTQLLYVADAGQARLRVVNPLESCSAELPPQSTLQPCGQPGVSEADCLSLGCCYESNCGLPPNPDGRDTPGFQPEDVLTRVDGAKLDPPISFVNSGGQQCCHPNLRAMSTLDVTPWPQGLALDSGTNMLYVSQGKNHRVVRIHLDDGRCISASESSNVC</sequence>